<gene>
    <name evidence="2" type="ORF">METZ01_LOCUS166243</name>
</gene>
<sequence length="178" mass="20439">MISTNKAIAGLVFITLMNGFVSVNMFKQQGGFYSNEVDKLLAENDKLHNNLSEFYKYGVEVDVTMYQPVYPQTDMTPNITADGTRFRISKASDYKFVALSRNLLKRWGGPFDYGDFILIKGTPDGHKDGVYNVRDTMNPKFVNYVDILESTNVSPYKYENVHVYKMNWTDNIQLINNN</sequence>
<dbReference type="EMBL" id="UINC01029889">
    <property type="protein sequence ID" value="SVB13389.1"/>
    <property type="molecule type" value="Genomic_DNA"/>
</dbReference>
<proteinExistence type="predicted"/>
<feature type="transmembrane region" description="Helical" evidence="1">
    <location>
        <begin position="7"/>
        <end position="26"/>
    </location>
</feature>
<keyword evidence="1" id="KW-1133">Transmembrane helix</keyword>
<keyword evidence="1" id="KW-0472">Membrane</keyword>
<keyword evidence="1" id="KW-0812">Transmembrane</keyword>
<dbReference type="AlphaFoldDB" id="A0A382BID6"/>
<evidence type="ECO:0000256" key="1">
    <source>
        <dbReference type="SAM" id="Phobius"/>
    </source>
</evidence>
<organism evidence="2">
    <name type="scientific">marine metagenome</name>
    <dbReference type="NCBI Taxonomy" id="408172"/>
    <lineage>
        <taxon>unclassified sequences</taxon>
        <taxon>metagenomes</taxon>
        <taxon>ecological metagenomes</taxon>
    </lineage>
</organism>
<name>A0A382BID6_9ZZZZ</name>
<reference evidence="2" key="1">
    <citation type="submission" date="2018-05" db="EMBL/GenBank/DDBJ databases">
        <authorList>
            <person name="Lanie J.A."/>
            <person name="Ng W.-L."/>
            <person name="Kazmierczak K.M."/>
            <person name="Andrzejewski T.M."/>
            <person name="Davidsen T.M."/>
            <person name="Wayne K.J."/>
            <person name="Tettelin H."/>
            <person name="Glass J.I."/>
            <person name="Rusch D."/>
            <person name="Podicherti R."/>
            <person name="Tsui H.-C.T."/>
            <person name="Winkler M.E."/>
        </authorList>
    </citation>
    <scope>NUCLEOTIDE SEQUENCE</scope>
</reference>
<accession>A0A382BID6</accession>
<protein>
    <submittedName>
        <fullName evidence="2">Uncharacterized protein</fullName>
    </submittedName>
</protein>
<evidence type="ECO:0000313" key="2">
    <source>
        <dbReference type="EMBL" id="SVB13389.1"/>
    </source>
</evidence>